<organism evidence="1">
    <name type="scientific">marine sediment metagenome</name>
    <dbReference type="NCBI Taxonomy" id="412755"/>
    <lineage>
        <taxon>unclassified sequences</taxon>
        <taxon>metagenomes</taxon>
        <taxon>ecological metagenomes</taxon>
    </lineage>
</organism>
<accession>A0A0F9NY97</accession>
<evidence type="ECO:0008006" key="2">
    <source>
        <dbReference type="Google" id="ProtNLM"/>
    </source>
</evidence>
<name>A0A0F9NY97_9ZZZZ</name>
<reference evidence="1" key="1">
    <citation type="journal article" date="2015" name="Nature">
        <title>Complex archaea that bridge the gap between prokaryotes and eukaryotes.</title>
        <authorList>
            <person name="Spang A."/>
            <person name="Saw J.H."/>
            <person name="Jorgensen S.L."/>
            <person name="Zaremba-Niedzwiedzka K."/>
            <person name="Martijn J."/>
            <person name="Lind A.E."/>
            <person name="van Eijk R."/>
            <person name="Schleper C."/>
            <person name="Guy L."/>
            <person name="Ettema T.J."/>
        </authorList>
    </citation>
    <scope>NUCLEOTIDE SEQUENCE</scope>
</reference>
<dbReference type="AlphaFoldDB" id="A0A0F9NY97"/>
<sequence length="357" mass="41752">MKYWILNHKFSSYIEHNDLIGLPARRERGTRELLRNNQGEFIPLYDYYNDLKIGDKIVYYCPAPKQVVIGIFEILEGPDKKTVYAADWNASILFRIKAVYPVVEENNVPYNILVQNLDFFKNENGNPLEGRSASLKLWGTLKEIDEGDFNKVIELYTQKVVPIEEEIKIDRNNLHIKMIKATHIKANQFQCFSFIGQQERNRVTDILTEDNEVPMEFKELPSWISDIGIQLGTYSRLLPIDNLWFFQESPGFFIPFAAFEHEKDGNLRGVMDRFVALENTLKSNFHLKDIKPLYFLVAKDGNQAESYKRKITEHGEWNKFKNTNGFYICSLERIETNKPKYVQTLTQHLINVHATKL</sequence>
<dbReference type="EMBL" id="LAZR01002881">
    <property type="protein sequence ID" value="KKN24465.1"/>
    <property type="molecule type" value="Genomic_DNA"/>
</dbReference>
<protein>
    <recommendedName>
        <fullName evidence="2">EVE domain-containing protein</fullName>
    </recommendedName>
</protein>
<proteinExistence type="predicted"/>
<comment type="caution">
    <text evidence="1">The sequence shown here is derived from an EMBL/GenBank/DDBJ whole genome shotgun (WGS) entry which is preliminary data.</text>
</comment>
<gene>
    <name evidence="1" type="ORF">LCGC14_0894670</name>
</gene>
<evidence type="ECO:0000313" key="1">
    <source>
        <dbReference type="EMBL" id="KKN24465.1"/>
    </source>
</evidence>
<dbReference type="Gene3D" id="3.10.590.10">
    <property type="entry name" value="ph1033 like domains"/>
    <property type="match status" value="1"/>
</dbReference>